<dbReference type="Proteomes" id="UP000322080">
    <property type="component" value="Unassembled WGS sequence"/>
</dbReference>
<organism evidence="2 3">
    <name type="scientific">Maritimibacter fusiformis</name>
    <dbReference type="NCBI Taxonomy" id="2603819"/>
    <lineage>
        <taxon>Bacteria</taxon>
        <taxon>Pseudomonadati</taxon>
        <taxon>Pseudomonadota</taxon>
        <taxon>Alphaproteobacteria</taxon>
        <taxon>Rhodobacterales</taxon>
        <taxon>Roseobacteraceae</taxon>
        <taxon>Maritimibacter</taxon>
    </lineage>
</organism>
<name>A0A5D0RH82_9RHOB</name>
<feature type="signal peptide" evidence="1">
    <location>
        <begin position="1"/>
        <end position="26"/>
    </location>
</feature>
<dbReference type="AlphaFoldDB" id="A0A5D0RH82"/>
<protein>
    <submittedName>
        <fullName evidence="2">Uncharacterized protein</fullName>
    </submittedName>
</protein>
<sequence length="144" mass="15716">MTLSISNRIACLALALAAMSAQVAMAQDFSPCFETTGRGAYDLYNDTVLCSAVLERALEAEPESEQLPLLEKGIDYTASFALFLLESSNVVDMSGAILAPDNLPIDRRNARADWQAVLSSLEDEGEAPDAEIVRCLRLYGHDWE</sequence>
<evidence type="ECO:0000313" key="2">
    <source>
        <dbReference type="EMBL" id="TYB80783.1"/>
    </source>
</evidence>
<feature type="chain" id="PRO_5023097202" evidence="1">
    <location>
        <begin position="27"/>
        <end position="144"/>
    </location>
</feature>
<accession>A0A5D0RH82</accession>
<dbReference type="EMBL" id="VSIY01000010">
    <property type="protein sequence ID" value="TYB80783.1"/>
    <property type="molecule type" value="Genomic_DNA"/>
</dbReference>
<keyword evidence="1" id="KW-0732">Signal</keyword>
<evidence type="ECO:0000256" key="1">
    <source>
        <dbReference type="SAM" id="SignalP"/>
    </source>
</evidence>
<gene>
    <name evidence="2" type="ORF">FVF75_12090</name>
</gene>
<dbReference type="RefSeq" id="WP_148378245.1">
    <property type="nucleotide sequence ID" value="NZ_VSIY01000010.1"/>
</dbReference>
<evidence type="ECO:0000313" key="3">
    <source>
        <dbReference type="Proteomes" id="UP000322080"/>
    </source>
</evidence>
<keyword evidence="3" id="KW-1185">Reference proteome</keyword>
<proteinExistence type="predicted"/>
<reference evidence="2 3" key="1">
    <citation type="submission" date="2019-08" db="EMBL/GenBank/DDBJ databases">
        <title>Identification of a novel species of the genus Boseongicola.</title>
        <authorList>
            <person name="Zhang X.-Q."/>
        </authorList>
    </citation>
    <scope>NUCLEOTIDE SEQUENCE [LARGE SCALE GENOMIC DNA]</scope>
    <source>
        <strain evidence="2 3">HY14</strain>
    </source>
</reference>
<comment type="caution">
    <text evidence="2">The sequence shown here is derived from an EMBL/GenBank/DDBJ whole genome shotgun (WGS) entry which is preliminary data.</text>
</comment>